<dbReference type="Proteomes" id="UP000075420">
    <property type="component" value="Unassembled WGS sequence"/>
</dbReference>
<comment type="caution">
    <text evidence="2">The sequence shown here is derived from an EMBL/GenBank/DDBJ whole genome shotgun (WGS) entry which is preliminary data.</text>
</comment>
<evidence type="ECO:0000256" key="1">
    <source>
        <dbReference type="SAM" id="MobiDB-lite"/>
    </source>
</evidence>
<sequence length="86" mass="8993">MFSALITVLRVSSAGGSSVSTRTHAETVQLGVAFGNAPTVMNSPSSRWSARPNRPSSTHVPPVSSPSRRLPDRSFTTVPSPSSNGQ</sequence>
<protein>
    <submittedName>
        <fullName evidence="2">Uncharacterized protein</fullName>
    </submittedName>
</protein>
<proteinExistence type="predicted"/>
<feature type="compositionally biased region" description="Polar residues" evidence="1">
    <location>
        <begin position="75"/>
        <end position="86"/>
    </location>
</feature>
<feature type="region of interest" description="Disordered" evidence="1">
    <location>
        <begin position="36"/>
        <end position="86"/>
    </location>
</feature>
<name>A0A150P4P2_SORCE</name>
<evidence type="ECO:0000313" key="3">
    <source>
        <dbReference type="Proteomes" id="UP000075420"/>
    </source>
</evidence>
<gene>
    <name evidence="2" type="ORF">BE08_45200</name>
</gene>
<dbReference type="AlphaFoldDB" id="A0A150P4P2"/>
<accession>A0A150P4P2</accession>
<evidence type="ECO:0000313" key="2">
    <source>
        <dbReference type="EMBL" id="KYF50659.1"/>
    </source>
</evidence>
<dbReference type="EMBL" id="JELY01003126">
    <property type="protein sequence ID" value="KYF50659.1"/>
    <property type="molecule type" value="Genomic_DNA"/>
</dbReference>
<feature type="compositionally biased region" description="Polar residues" evidence="1">
    <location>
        <begin position="39"/>
        <end position="48"/>
    </location>
</feature>
<feature type="compositionally biased region" description="Low complexity" evidence="1">
    <location>
        <begin position="54"/>
        <end position="68"/>
    </location>
</feature>
<organism evidence="2 3">
    <name type="scientific">Sorangium cellulosum</name>
    <name type="common">Polyangium cellulosum</name>
    <dbReference type="NCBI Taxonomy" id="56"/>
    <lineage>
        <taxon>Bacteria</taxon>
        <taxon>Pseudomonadati</taxon>
        <taxon>Myxococcota</taxon>
        <taxon>Polyangia</taxon>
        <taxon>Polyangiales</taxon>
        <taxon>Polyangiaceae</taxon>
        <taxon>Sorangium</taxon>
    </lineage>
</organism>
<reference evidence="2 3" key="1">
    <citation type="submission" date="2014-02" db="EMBL/GenBank/DDBJ databases">
        <title>The small core and large imbalanced accessory genome model reveals a collaborative survival strategy of Sorangium cellulosum strains in nature.</title>
        <authorList>
            <person name="Han K."/>
            <person name="Peng R."/>
            <person name="Blom J."/>
            <person name="Li Y.-Z."/>
        </authorList>
    </citation>
    <scope>NUCLEOTIDE SEQUENCE [LARGE SCALE GENOMIC DNA]</scope>
    <source>
        <strain evidence="2 3">So0157-25</strain>
    </source>
</reference>